<feature type="modified residue" description="4-aspartylphosphate" evidence="8">
    <location>
        <position position="64"/>
    </location>
</feature>
<dbReference type="PROSITE" id="PS00041">
    <property type="entry name" value="HTH_ARAC_FAMILY_1"/>
    <property type="match status" value="1"/>
</dbReference>
<keyword evidence="2" id="KW-0963">Cytoplasm</keyword>
<dbReference type="PANTHER" id="PTHR42713:SF3">
    <property type="entry name" value="TRANSCRIPTIONAL REGULATORY PROTEIN HPTR"/>
    <property type="match status" value="1"/>
</dbReference>
<dbReference type="Gene3D" id="3.40.50.2300">
    <property type="match status" value="1"/>
</dbReference>
<dbReference type="Gene3D" id="1.10.10.60">
    <property type="entry name" value="Homeodomain-like"/>
    <property type="match status" value="2"/>
</dbReference>
<evidence type="ECO:0000313" key="12">
    <source>
        <dbReference type="Proteomes" id="UP000315377"/>
    </source>
</evidence>
<dbReference type="SMART" id="SM00448">
    <property type="entry name" value="REC"/>
    <property type="match status" value="1"/>
</dbReference>
<dbReference type="CDD" id="cd17536">
    <property type="entry name" value="REC_YesN-like"/>
    <property type="match status" value="1"/>
</dbReference>
<evidence type="ECO:0000259" key="9">
    <source>
        <dbReference type="PROSITE" id="PS01124"/>
    </source>
</evidence>
<feature type="domain" description="Response regulatory" evidence="10">
    <location>
        <begin position="13"/>
        <end position="129"/>
    </location>
</feature>
<gene>
    <name evidence="11" type="ORF">FLT43_00435</name>
</gene>
<dbReference type="SUPFAM" id="SSF46689">
    <property type="entry name" value="Homeodomain-like"/>
    <property type="match status" value="2"/>
</dbReference>
<evidence type="ECO:0000256" key="2">
    <source>
        <dbReference type="ARBA" id="ARBA00022490"/>
    </source>
</evidence>
<evidence type="ECO:0000256" key="6">
    <source>
        <dbReference type="ARBA" id="ARBA00023125"/>
    </source>
</evidence>
<dbReference type="PRINTS" id="PR00032">
    <property type="entry name" value="HTHARAC"/>
</dbReference>
<dbReference type="InterPro" id="IPR018060">
    <property type="entry name" value="HTH_AraC"/>
</dbReference>
<evidence type="ECO:0000259" key="10">
    <source>
        <dbReference type="PROSITE" id="PS50110"/>
    </source>
</evidence>
<dbReference type="GO" id="GO:0000160">
    <property type="term" value="P:phosphorelay signal transduction system"/>
    <property type="evidence" value="ECO:0007669"/>
    <property type="project" value="UniProtKB-KW"/>
</dbReference>
<sequence length="521" mass="60101">MMITLEKRMHMLTILIADDQQEEREGIAFLIEELQFPLKVEFAENGKKALEFLRRQSADILFTDVKMPLMDGLQLTRQALQLQPQLKVIIFSGFAEFEYAKTAISLGVSDYLLKPIHVDAFQDTMHKVIQDITQQKQEDEASKMRKAYVKKHVLFTLVNGVGAPPSLKGASLDLPAAYHRMLLLECEKNFFEHVGAEFESYVLSLLDTPADYINLNGYQSLLLFPEGKCSSGLSYRDLAQRIHESILTRFNSICYAALNEEPTAIEDLAAGLNQLEQLMEYRFFSPDRFIFEETDDNVYDSDDTEQCDSAILEKIRNNIKNRDIFGLKGNTEILYQKYEKQVQFSQLYVKYMFSSLCQEIVTHLMVDVSELELNHGIEKIYRAEDIRDIKKIINEYVLRLEEKYTDSEASCNRDIACITKYIEDHYADDLSLDSLAAKVYLSPHYLSSMFKKSMGCGLNKYIKNVRMQKAQELLTSTHLKVSDISSAVGYRDVSYFCQNYRDFYGRTPEKYRQFVAAGERA</sequence>
<dbReference type="InterPro" id="IPR001789">
    <property type="entry name" value="Sig_transdc_resp-reg_receiver"/>
</dbReference>
<keyword evidence="4" id="KW-0902">Two-component regulatory system</keyword>
<dbReference type="Proteomes" id="UP000315377">
    <property type="component" value="Chromosome"/>
</dbReference>
<organism evidence="11 12">
    <name type="scientific">Paenibacillus thiaminolyticus</name>
    <name type="common">Bacillus thiaminolyticus</name>
    <dbReference type="NCBI Taxonomy" id="49283"/>
    <lineage>
        <taxon>Bacteria</taxon>
        <taxon>Bacillati</taxon>
        <taxon>Bacillota</taxon>
        <taxon>Bacilli</taxon>
        <taxon>Bacillales</taxon>
        <taxon>Paenibacillaceae</taxon>
        <taxon>Paenibacillus</taxon>
    </lineage>
</organism>
<dbReference type="InterPro" id="IPR051552">
    <property type="entry name" value="HptR"/>
</dbReference>
<comment type="subcellular location">
    <subcellularLocation>
        <location evidence="1">Cytoplasm</location>
    </subcellularLocation>
</comment>
<dbReference type="InterPro" id="IPR011006">
    <property type="entry name" value="CheY-like_superfamily"/>
</dbReference>
<evidence type="ECO:0000256" key="3">
    <source>
        <dbReference type="ARBA" id="ARBA00022553"/>
    </source>
</evidence>
<reference evidence="11 12" key="1">
    <citation type="submission" date="2019-07" db="EMBL/GenBank/DDBJ databases">
        <title>Paenibacillus thiaminolyticus NRRL B-4156.</title>
        <authorList>
            <person name="Hehnly C."/>
            <person name="Zhang L."/>
        </authorList>
    </citation>
    <scope>NUCLEOTIDE SEQUENCE [LARGE SCALE GENOMIC DNA]</scope>
    <source>
        <strain evidence="11 12">NRRL B-4156</strain>
    </source>
</reference>
<evidence type="ECO:0000256" key="7">
    <source>
        <dbReference type="ARBA" id="ARBA00023163"/>
    </source>
</evidence>
<dbReference type="InterPro" id="IPR018062">
    <property type="entry name" value="HTH_AraC-typ_CS"/>
</dbReference>
<keyword evidence="7" id="KW-0804">Transcription</keyword>
<keyword evidence="5" id="KW-0805">Transcription regulation</keyword>
<dbReference type="GO" id="GO:0005737">
    <property type="term" value="C:cytoplasm"/>
    <property type="evidence" value="ECO:0007669"/>
    <property type="project" value="UniProtKB-SubCell"/>
</dbReference>
<dbReference type="InterPro" id="IPR009057">
    <property type="entry name" value="Homeodomain-like_sf"/>
</dbReference>
<dbReference type="PANTHER" id="PTHR42713">
    <property type="entry name" value="HISTIDINE KINASE-RELATED"/>
    <property type="match status" value="1"/>
</dbReference>
<dbReference type="PROSITE" id="PS01124">
    <property type="entry name" value="HTH_ARAC_FAMILY_2"/>
    <property type="match status" value="1"/>
</dbReference>
<dbReference type="EMBL" id="CP041405">
    <property type="protein sequence ID" value="QDM42144.1"/>
    <property type="molecule type" value="Genomic_DNA"/>
</dbReference>
<dbReference type="SMART" id="SM00342">
    <property type="entry name" value="HTH_ARAC"/>
    <property type="match status" value="1"/>
</dbReference>
<dbReference type="SUPFAM" id="SSF52172">
    <property type="entry name" value="CheY-like"/>
    <property type="match status" value="1"/>
</dbReference>
<dbReference type="AlphaFoldDB" id="A0AAP9IZC8"/>
<dbReference type="InterPro" id="IPR020449">
    <property type="entry name" value="Tscrpt_reg_AraC-type_HTH"/>
</dbReference>
<protein>
    <submittedName>
        <fullName evidence="11">Response regulator</fullName>
    </submittedName>
</protein>
<evidence type="ECO:0000313" key="11">
    <source>
        <dbReference type="EMBL" id="QDM42144.1"/>
    </source>
</evidence>
<evidence type="ECO:0000256" key="5">
    <source>
        <dbReference type="ARBA" id="ARBA00023015"/>
    </source>
</evidence>
<dbReference type="Pfam" id="PF00072">
    <property type="entry name" value="Response_reg"/>
    <property type="match status" value="1"/>
</dbReference>
<keyword evidence="6" id="KW-0238">DNA-binding</keyword>
<dbReference type="PROSITE" id="PS50110">
    <property type="entry name" value="RESPONSE_REGULATORY"/>
    <property type="match status" value="1"/>
</dbReference>
<evidence type="ECO:0000256" key="8">
    <source>
        <dbReference type="PROSITE-ProRule" id="PRU00169"/>
    </source>
</evidence>
<proteinExistence type="predicted"/>
<accession>A0AAP9IZC8</accession>
<feature type="domain" description="HTH araC/xylS-type" evidence="9">
    <location>
        <begin position="416"/>
        <end position="514"/>
    </location>
</feature>
<dbReference type="Pfam" id="PF12833">
    <property type="entry name" value="HTH_18"/>
    <property type="match status" value="1"/>
</dbReference>
<evidence type="ECO:0000256" key="4">
    <source>
        <dbReference type="ARBA" id="ARBA00023012"/>
    </source>
</evidence>
<name>A0AAP9IZC8_PANTH</name>
<dbReference type="GO" id="GO:0043565">
    <property type="term" value="F:sequence-specific DNA binding"/>
    <property type="evidence" value="ECO:0007669"/>
    <property type="project" value="InterPro"/>
</dbReference>
<dbReference type="GO" id="GO:0003700">
    <property type="term" value="F:DNA-binding transcription factor activity"/>
    <property type="evidence" value="ECO:0007669"/>
    <property type="project" value="InterPro"/>
</dbReference>
<keyword evidence="3 8" id="KW-0597">Phosphoprotein</keyword>
<evidence type="ECO:0000256" key="1">
    <source>
        <dbReference type="ARBA" id="ARBA00004496"/>
    </source>
</evidence>